<evidence type="ECO:0000256" key="4">
    <source>
        <dbReference type="ARBA" id="ARBA00023136"/>
    </source>
</evidence>
<dbReference type="AlphaFoldDB" id="R8BLW5"/>
<evidence type="ECO:0000256" key="2">
    <source>
        <dbReference type="ARBA" id="ARBA00022692"/>
    </source>
</evidence>
<feature type="transmembrane region" description="Helical" evidence="6">
    <location>
        <begin position="280"/>
        <end position="300"/>
    </location>
</feature>
<feature type="transmembrane region" description="Helical" evidence="6">
    <location>
        <begin position="341"/>
        <end position="361"/>
    </location>
</feature>
<name>R8BLW5_PHAM7</name>
<gene>
    <name evidence="7" type="ORF">UCRPA7_4171</name>
</gene>
<dbReference type="PANTHER" id="PTHR10231">
    <property type="entry name" value="NUCLEOTIDE-SUGAR TRANSMEMBRANE TRANSPORTER"/>
    <property type="match status" value="1"/>
</dbReference>
<dbReference type="RefSeq" id="XP_007914908.1">
    <property type="nucleotide sequence ID" value="XM_007916717.1"/>
</dbReference>
<dbReference type="NCBIfam" id="TIGR00803">
    <property type="entry name" value="nst"/>
    <property type="match status" value="1"/>
</dbReference>
<dbReference type="Pfam" id="PF04142">
    <property type="entry name" value="Nuc_sug_transp"/>
    <property type="match status" value="1"/>
</dbReference>
<dbReference type="KEGG" id="tmn:UCRPA7_4171"/>
<keyword evidence="2 6" id="KW-0812">Transmembrane</keyword>
<dbReference type="eggNOG" id="KOG2234">
    <property type="taxonomic scope" value="Eukaryota"/>
</dbReference>
<reference evidence="8" key="1">
    <citation type="journal article" date="2013" name="Genome Announc.">
        <title>Draft genome sequence of the ascomycete Phaeoacremonium aleophilum strain UCR-PA7, a causal agent of the esca disease complex in grapevines.</title>
        <authorList>
            <person name="Blanco-Ulate B."/>
            <person name="Rolshausen P."/>
            <person name="Cantu D."/>
        </authorList>
    </citation>
    <scope>NUCLEOTIDE SEQUENCE [LARGE SCALE GENOMIC DNA]</scope>
    <source>
        <strain evidence="8">UCR-PA7</strain>
    </source>
</reference>
<dbReference type="InterPro" id="IPR007271">
    <property type="entry name" value="Nuc_sug_transpt"/>
</dbReference>
<dbReference type="GO" id="GO:0000139">
    <property type="term" value="C:Golgi membrane"/>
    <property type="evidence" value="ECO:0007669"/>
    <property type="project" value="InterPro"/>
</dbReference>
<feature type="transmembrane region" description="Helical" evidence="6">
    <location>
        <begin position="367"/>
        <end position="384"/>
    </location>
</feature>
<evidence type="ECO:0000313" key="8">
    <source>
        <dbReference type="Proteomes" id="UP000014074"/>
    </source>
</evidence>
<keyword evidence="3 6" id="KW-1133">Transmembrane helix</keyword>
<dbReference type="GeneID" id="19324595"/>
<feature type="transmembrane region" description="Helical" evidence="6">
    <location>
        <begin position="29"/>
        <end position="48"/>
    </location>
</feature>
<protein>
    <submittedName>
        <fullName evidence="7">Putative cmp-sialic acid transporter protein</fullName>
    </submittedName>
</protein>
<dbReference type="Proteomes" id="UP000014074">
    <property type="component" value="Unassembled WGS sequence"/>
</dbReference>
<evidence type="ECO:0000313" key="7">
    <source>
        <dbReference type="EMBL" id="EOO00348.1"/>
    </source>
</evidence>
<comment type="subcellular location">
    <subcellularLocation>
        <location evidence="1">Membrane</location>
        <topology evidence="1">Multi-pass membrane protein</topology>
    </subcellularLocation>
</comment>
<keyword evidence="8" id="KW-1185">Reference proteome</keyword>
<feature type="transmembrane region" description="Helical" evidence="6">
    <location>
        <begin position="189"/>
        <end position="210"/>
    </location>
</feature>
<keyword evidence="4 6" id="KW-0472">Membrane</keyword>
<evidence type="ECO:0000256" key="6">
    <source>
        <dbReference type="SAM" id="Phobius"/>
    </source>
</evidence>
<proteinExistence type="predicted"/>
<organism evidence="7 8">
    <name type="scientific">Phaeoacremonium minimum (strain UCR-PA7)</name>
    <name type="common">Esca disease fungus</name>
    <name type="synonym">Togninia minima</name>
    <dbReference type="NCBI Taxonomy" id="1286976"/>
    <lineage>
        <taxon>Eukaryota</taxon>
        <taxon>Fungi</taxon>
        <taxon>Dikarya</taxon>
        <taxon>Ascomycota</taxon>
        <taxon>Pezizomycotina</taxon>
        <taxon>Sordariomycetes</taxon>
        <taxon>Sordariomycetidae</taxon>
        <taxon>Togniniales</taxon>
        <taxon>Togniniaceae</taxon>
        <taxon>Phaeoacremonium</taxon>
    </lineage>
</organism>
<feature type="transmembrane region" description="Helical" evidence="6">
    <location>
        <begin position="217"/>
        <end position="235"/>
    </location>
</feature>
<feature type="transmembrane region" description="Helical" evidence="6">
    <location>
        <begin position="247"/>
        <end position="268"/>
    </location>
</feature>
<evidence type="ECO:0000256" key="3">
    <source>
        <dbReference type="ARBA" id="ARBA00022989"/>
    </source>
</evidence>
<evidence type="ECO:0000256" key="5">
    <source>
        <dbReference type="SAM" id="MobiDB-lite"/>
    </source>
</evidence>
<evidence type="ECO:0000256" key="1">
    <source>
        <dbReference type="ARBA" id="ARBA00004141"/>
    </source>
</evidence>
<feature type="region of interest" description="Disordered" evidence="5">
    <location>
        <begin position="92"/>
        <end position="129"/>
    </location>
</feature>
<dbReference type="GO" id="GO:0015165">
    <property type="term" value="F:pyrimidine nucleotide-sugar transmembrane transporter activity"/>
    <property type="evidence" value="ECO:0007669"/>
    <property type="project" value="InterPro"/>
</dbReference>
<dbReference type="EMBL" id="KB933099">
    <property type="protein sequence ID" value="EOO00348.1"/>
    <property type="molecule type" value="Genomic_DNA"/>
</dbReference>
<feature type="compositionally biased region" description="Basic and acidic residues" evidence="5">
    <location>
        <begin position="117"/>
        <end position="127"/>
    </location>
</feature>
<dbReference type="OrthoDB" id="408493at2759"/>
<accession>R8BLW5</accession>
<feature type="transmembrane region" description="Helical" evidence="6">
    <location>
        <begin position="163"/>
        <end position="183"/>
    </location>
</feature>
<feature type="transmembrane region" description="Helical" evidence="6">
    <location>
        <begin position="415"/>
        <end position="434"/>
    </location>
</feature>
<dbReference type="HOGENOM" id="CLU_021753_0_0_1"/>
<sequence>MLRSFSTSSLPLGMLLKPLSWVTAGPQSAAYAAALGLVAIQVGIGIIMKASQSGGTYTFSPSASVTISEFLKMCLSLWFFYRECRQRAADGIRPSTRGGGSGYSSLAGSDLPTMERSSMEEKERSDGVEVPGDVAPKAKILPHLNVRTYWSYIRGEVTENVRYGFCNLALFYVLINNSIFVSYKLADPGTIQLTKAGVTFITALVMIVTLNAKVSKIQWIAIIIQVCGLMVTQYNPETGATYSFGTYFLLIFQVFLSASSGVYNQALLKSDESSLHADNMILYAAGSVVNLMVHIMLSMFKEDEPGFFEGYNSFGAIMVIVSNVFIGLAITAVYRYADAVIKCFATAFATAILLYISPILFGTSLSFLVIPGTIVVFIASWLYMDNPPPKDPNAPPPSSEGKSSWQVLQQWGKSVLFVSTLFTVVVSVFLTMFASTLGDINVGKGEPSTPKTPTHPSTKGEILISPFNNTLAMVRWNSGRPERIPMIRKYEPFFHSIHISMPDSMPNQTEKYHNITNDQYEDAFLIYQQVARTMQLALDTQPDVEGLLYYHFDAWIDPLAWASSDFENIWYPSVVDARESAFGGPQFTCMNDSSKYNWWGWARNYHQDALSAIAAINDDRPPFRRDQFCLGWSDIYYVPRRFFTDFITLSEIFVRFTVMHEVAIPTILHVIDETRRTNRFMPVLDRFGDCWGSCCASGPKAEDVTWTRCGHKLDYRNEPVVNAFYDKLDGQAAMLGTKGEVIGGP</sequence>
<feature type="transmembrane region" description="Helical" evidence="6">
    <location>
        <begin position="312"/>
        <end position="334"/>
    </location>
</feature>